<dbReference type="Gene3D" id="3.90.79.10">
    <property type="entry name" value="Nucleoside Triphosphate Pyrophosphohydrolase"/>
    <property type="match status" value="1"/>
</dbReference>
<dbReference type="InterPro" id="IPR015797">
    <property type="entry name" value="NUDIX_hydrolase-like_dom_sf"/>
</dbReference>
<keyword evidence="2" id="KW-0378">Hydrolase</keyword>
<protein>
    <submittedName>
        <fullName evidence="2">NUDIX hydrolase</fullName>
    </submittedName>
</protein>
<accession>A0ABS4BRJ2</accession>
<keyword evidence="3" id="KW-1185">Reference proteome</keyword>
<sequence>MDFRKRDNVSVDCVIFGLDSYGLNILLRNRKLNMFNDDFPVIDDWVIAGGPVIISKTLGETADLIFKSITGLNAFNRIQFHTYGNPSRLKSEKDLLWIRSQGLKRQTMTIAYYYTQPKESIVLKNSDFKWFPLKSLPDLGFDHKRIINDAHEDLKQKIMVDPVIFDLMPVKFTLNELQLAFESILEVELDNRNFRKKVLNKAYIVPLNQTKKGSAKKPSKLYVFSRDVYDKVTETDYIINI</sequence>
<dbReference type="RefSeq" id="WP_209653292.1">
    <property type="nucleotide sequence ID" value="NZ_JAGJCB010000003.1"/>
</dbReference>
<dbReference type="InterPro" id="IPR036390">
    <property type="entry name" value="WH_DNA-bd_sf"/>
</dbReference>
<dbReference type="Pfam" id="PF21906">
    <property type="entry name" value="WHD_NrtR"/>
    <property type="match status" value="1"/>
</dbReference>
<proteinExistence type="predicted"/>
<dbReference type="CDD" id="cd18873">
    <property type="entry name" value="NUDIX_NadM_like"/>
    <property type="match status" value="1"/>
</dbReference>
<dbReference type="SUPFAM" id="SSF55811">
    <property type="entry name" value="Nudix"/>
    <property type="match status" value="1"/>
</dbReference>
<dbReference type="Proteomes" id="UP000670776">
    <property type="component" value="Unassembled WGS sequence"/>
</dbReference>
<dbReference type="SUPFAM" id="SSF46785">
    <property type="entry name" value="Winged helix' DNA-binding domain"/>
    <property type="match status" value="1"/>
</dbReference>
<dbReference type="InterPro" id="IPR036388">
    <property type="entry name" value="WH-like_DNA-bd_sf"/>
</dbReference>
<organism evidence="2 3">
    <name type="scientific">Mariniflexile gromovii</name>
    <dbReference type="NCBI Taxonomy" id="362523"/>
    <lineage>
        <taxon>Bacteria</taxon>
        <taxon>Pseudomonadati</taxon>
        <taxon>Bacteroidota</taxon>
        <taxon>Flavobacteriia</taxon>
        <taxon>Flavobacteriales</taxon>
        <taxon>Flavobacteriaceae</taxon>
        <taxon>Mariniflexile</taxon>
    </lineage>
</organism>
<dbReference type="Gene3D" id="1.10.10.10">
    <property type="entry name" value="Winged helix-like DNA-binding domain superfamily/Winged helix DNA-binding domain"/>
    <property type="match status" value="1"/>
</dbReference>
<name>A0ABS4BRJ2_9FLAO</name>
<dbReference type="InterPro" id="IPR054105">
    <property type="entry name" value="WHD_NrtR"/>
</dbReference>
<comment type="caution">
    <text evidence="2">The sequence shown here is derived from an EMBL/GenBank/DDBJ whole genome shotgun (WGS) entry which is preliminary data.</text>
</comment>
<evidence type="ECO:0000313" key="3">
    <source>
        <dbReference type="Proteomes" id="UP000670776"/>
    </source>
</evidence>
<dbReference type="EMBL" id="JAGJCB010000003">
    <property type="protein sequence ID" value="MBP0903199.1"/>
    <property type="molecule type" value="Genomic_DNA"/>
</dbReference>
<feature type="domain" description="NrtR DNA-binding winged helix" evidence="1">
    <location>
        <begin position="165"/>
        <end position="224"/>
    </location>
</feature>
<dbReference type="GO" id="GO:0016787">
    <property type="term" value="F:hydrolase activity"/>
    <property type="evidence" value="ECO:0007669"/>
    <property type="project" value="UniProtKB-KW"/>
</dbReference>
<evidence type="ECO:0000259" key="1">
    <source>
        <dbReference type="Pfam" id="PF21906"/>
    </source>
</evidence>
<gene>
    <name evidence="2" type="ORF">J8H85_05110</name>
</gene>
<evidence type="ECO:0000313" key="2">
    <source>
        <dbReference type="EMBL" id="MBP0903199.1"/>
    </source>
</evidence>
<reference evidence="2 3" key="1">
    <citation type="submission" date="2021-04" db="EMBL/GenBank/DDBJ databases">
        <title>Mariniflexile gromovii gen. nov., sp. nov., a gliding bacterium isolated from the sea urchin Strongylocentrotus intermedius.</title>
        <authorList>
            <person name="Ko S."/>
            <person name="Le V."/>
            <person name="Ahn C.-Y."/>
            <person name="Oh H.-M."/>
        </authorList>
    </citation>
    <scope>NUCLEOTIDE SEQUENCE [LARGE SCALE GENOMIC DNA]</scope>
    <source>
        <strain evidence="2 3">KCTC 12570</strain>
    </source>
</reference>